<evidence type="ECO:0000256" key="2">
    <source>
        <dbReference type="ARBA" id="ARBA00023015"/>
    </source>
</evidence>
<dbReference type="Proteomes" id="UP001168877">
    <property type="component" value="Unassembled WGS sequence"/>
</dbReference>
<dbReference type="PROSITE" id="PS51005">
    <property type="entry name" value="NAC"/>
    <property type="match status" value="1"/>
</dbReference>
<accession>A0AA39VNP0</accession>
<dbReference type="GO" id="GO:0003677">
    <property type="term" value="F:DNA binding"/>
    <property type="evidence" value="ECO:0007669"/>
    <property type="project" value="UniProtKB-KW"/>
</dbReference>
<keyword evidence="5" id="KW-0539">Nucleus</keyword>
<evidence type="ECO:0000259" key="7">
    <source>
        <dbReference type="PROSITE" id="PS51005"/>
    </source>
</evidence>
<dbReference type="InterPro" id="IPR003441">
    <property type="entry name" value="NAC-dom"/>
</dbReference>
<evidence type="ECO:0000256" key="3">
    <source>
        <dbReference type="ARBA" id="ARBA00023125"/>
    </source>
</evidence>
<comment type="caution">
    <text evidence="8">The sequence shown here is derived from an EMBL/GenBank/DDBJ whole genome shotgun (WGS) entry which is preliminary data.</text>
</comment>
<dbReference type="Pfam" id="PF02365">
    <property type="entry name" value="NAM"/>
    <property type="match status" value="1"/>
</dbReference>
<organism evidence="8 9">
    <name type="scientific">Acer saccharum</name>
    <name type="common">Sugar maple</name>
    <dbReference type="NCBI Taxonomy" id="4024"/>
    <lineage>
        <taxon>Eukaryota</taxon>
        <taxon>Viridiplantae</taxon>
        <taxon>Streptophyta</taxon>
        <taxon>Embryophyta</taxon>
        <taxon>Tracheophyta</taxon>
        <taxon>Spermatophyta</taxon>
        <taxon>Magnoliopsida</taxon>
        <taxon>eudicotyledons</taxon>
        <taxon>Gunneridae</taxon>
        <taxon>Pentapetalae</taxon>
        <taxon>rosids</taxon>
        <taxon>malvids</taxon>
        <taxon>Sapindales</taxon>
        <taxon>Sapindaceae</taxon>
        <taxon>Hippocastanoideae</taxon>
        <taxon>Acereae</taxon>
        <taxon>Acer</taxon>
    </lineage>
</organism>
<dbReference type="PANTHER" id="PTHR31989">
    <property type="entry name" value="NAC DOMAIN-CONTAINING PROTEIN 82-RELATED"/>
    <property type="match status" value="1"/>
</dbReference>
<feature type="compositionally biased region" description="Polar residues" evidence="6">
    <location>
        <begin position="130"/>
        <end position="142"/>
    </location>
</feature>
<dbReference type="EMBL" id="JAUESC010000382">
    <property type="protein sequence ID" value="KAK0587320.1"/>
    <property type="molecule type" value="Genomic_DNA"/>
</dbReference>
<name>A0AA39VNP0_ACESA</name>
<dbReference type="SUPFAM" id="SSF101941">
    <property type="entry name" value="NAC domain"/>
    <property type="match status" value="1"/>
</dbReference>
<feature type="region of interest" description="Disordered" evidence="6">
    <location>
        <begin position="107"/>
        <end position="144"/>
    </location>
</feature>
<evidence type="ECO:0000256" key="4">
    <source>
        <dbReference type="ARBA" id="ARBA00023163"/>
    </source>
</evidence>
<sequence length="211" mass="23969">MVVKGHGRYIWKMVRLFICTLRTQLKKVSVRGSRVSRKVGSGTWAGEDSGNQIVVGNVMGIKKRFRYENEHSPQHDGAWIMHEFNLNDSDIVLCRLRRNLLGGRRGLEKKRKRNSKQAKSCGSKRALVSVQENQGRTNSSDFSVDEIPHVMPESQTAVVLTDLSTTAQSGWVNDCLITKFDWVDAADDDVFDEFLNNLTWPDHDITDLFDS</sequence>
<evidence type="ECO:0000313" key="9">
    <source>
        <dbReference type="Proteomes" id="UP001168877"/>
    </source>
</evidence>
<keyword evidence="2" id="KW-0805">Transcription regulation</keyword>
<dbReference type="InterPro" id="IPR036093">
    <property type="entry name" value="NAC_dom_sf"/>
</dbReference>
<feature type="domain" description="NAC" evidence="7">
    <location>
        <begin position="1"/>
        <end position="113"/>
    </location>
</feature>
<keyword evidence="9" id="KW-1185">Reference proteome</keyword>
<feature type="compositionally biased region" description="Basic residues" evidence="6">
    <location>
        <begin position="107"/>
        <end position="116"/>
    </location>
</feature>
<keyword evidence="3" id="KW-0238">DNA-binding</keyword>
<proteinExistence type="predicted"/>
<dbReference type="GO" id="GO:0005634">
    <property type="term" value="C:nucleus"/>
    <property type="evidence" value="ECO:0007669"/>
    <property type="project" value="UniProtKB-SubCell"/>
</dbReference>
<evidence type="ECO:0000256" key="6">
    <source>
        <dbReference type="SAM" id="MobiDB-lite"/>
    </source>
</evidence>
<dbReference type="AlphaFoldDB" id="A0AA39VNP0"/>
<evidence type="ECO:0000256" key="1">
    <source>
        <dbReference type="ARBA" id="ARBA00004123"/>
    </source>
</evidence>
<evidence type="ECO:0000256" key="5">
    <source>
        <dbReference type="ARBA" id="ARBA00023242"/>
    </source>
</evidence>
<reference evidence="8" key="2">
    <citation type="submission" date="2023-06" db="EMBL/GenBank/DDBJ databases">
        <authorList>
            <person name="Swenson N.G."/>
            <person name="Wegrzyn J.L."/>
            <person name="Mcevoy S.L."/>
        </authorList>
    </citation>
    <scope>NUCLEOTIDE SEQUENCE</scope>
    <source>
        <strain evidence="8">NS2018</strain>
        <tissue evidence="8">Leaf</tissue>
    </source>
</reference>
<gene>
    <name evidence="8" type="ORF">LWI29_020993</name>
</gene>
<keyword evidence="4" id="KW-0804">Transcription</keyword>
<comment type="subcellular location">
    <subcellularLocation>
        <location evidence="1">Nucleus</location>
    </subcellularLocation>
</comment>
<dbReference type="GO" id="GO:0006355">
    <property type="term" value="P:regulation of DNA-templated transcription"/>
    <property type="evidence" value="ECO:0007669"/>
    <property type="project" value="InterPro"/>
</dbReference>
<evidence type="ECO:0000313" key="8">
    <source>
        <dbReference type="EMBL" id="KAK0587320.1"/>
    </source>
</evidence>
<dbReference type="Gene3D" id="2.170.150.80">
    <property type="entry name" value="NAC domain"/>
    <property type="match status" value="1"/>
</dbReference>
<protein>
    <recommendedName>
        <fullName evidence="7">NAC domain-containing protein</fullName>
    </recommendedName>
</protein>
<reference evidence="8" key="1">
    <citation type="journal article" date="2022" name="Plant J.">
        <title>Strategies of tolerance reflected in two North American maple genomes.</title>
        <authorList>
            <person name="McEvoy S.L."/>
            <person name="Sezen U.U."/>
            <person name="Trouern-Trend A."/>
            <person name="McMahon S.M."/>
            <person name="Schaberg P.G."/>
            <person name="Yang J."/>
            <person name="Wegrzyn J.L."/>
            <person name="Swenson N.G."/>
        </authorList>
    </citation>
    <scope>NUCLEOTIDE SEQUENCE</scope>
    <source>
        <strain evidence="8">NS2018</strain>
    </source>
</reference>